<dbReference type="Proteomes" id="UP000077734">
    <property type="component" value="Unassembled WGS sequence"/>
</dbReference>
<comment type="caution">
    <text evidence="2">The sequence shown here is derived from an EMBL/GenBank/DDBJ whole genome shotgun (WGS) entry which is preliminary data.</text>
</comment>
<name>A0AA91DG20_9GAMM</name>
<keyword evidence="3" id="KW-1185">Reference proteome</keyword>
<dbReference type="EMBL" id="LUUL01000020">
    <property type="protein sequence ID" value="OAI29980.1"/>
    <property type="molecule type" value="Genomic_DNA"/>
</dbReference>
<evidence type="ECO:0000313" key="2">
    <source>
        <dbReference type="EMBL" id="OAI29980.1"/>
    </source>
</evidence>
<feature type="region of interest" description="Disordered" evidence="1">
    <location>
        <begin position="141"/>
        <end position="168"/>
    </location>
</feature>
<dbReference type="AlphaFoldDB" id="A0AA91DG20"/>
<gene>
    <name evidence="2" type="ORF">A1356_22720</name>
</gene>
<sequence length="246" mass="27897">MYYRLSEVAELPNQTENGVLQLSAVGNLPVYILTGGFLVVPRWIAEIDYMPLGERMLFQSRVMRKLGIKNNMARIADCCIREFVTGDSEISAFIDNKAFSYTAQNGENKCGLLGFDLFCHDQPVKLKDCELVFKPADIERLGTPTKPAETKRPTSQPPDDSEPWKVPDPRDSKLKLDYEWWTSARYFAREIASDNPRLLVMKEKLRGEVAKKLHEVGITGRGNSVMSAQSLKKPLSNFDYSKKARN</sequence>
<organism evidence="2 3">
    <name type="scientific">Methylomonas koyamae</name>
    <dbReference type="NCBI Taxonomy" id="702114"/>
    <lineage>
        <taxon>Bacteria</taxon>
        <taxon>Pseudomonadati</taxon>
        <taxon>Pseudomonadota</taxon>
        <taxon>Gammaproteobacteria</taxon>
        <taxon>Methylococcales</taxon>
        <taxon>Methylococcaceae</taxon>
        <taxon>Methylomonas</taxon>
    </lineage>
</organism>
<evidence type="ECO:0000256" key="1">
    <source>
        <dbReference type="SAM" id="MobiDB-lite"/>
    </source>
</evidence>
<proteinExistence type="predicted"/>
<reference evidence="2 3" key="1">
    <citation type="submission" date="2016-03" db="EMBL/GenBank/DDBJ databases">
        <authorList>
            <person name="Heylen K."/>
            <person name="De Vos P."/>
            <person name="Vekeman B."/>
        </authorList>
    </citation>
    <scope>NUCLEOTIDE SEQUENCE [LARGE SCALE GENOMIC DNA]</scope>
    <source>
        <strain evidence="2 3">R-49807</strain>
    </source>
</reference>
<evidence type="ECO:0000313" key="3">
    <source>
        <dbReference type="Proteomes" id="UP000077734"/>
    </source>
</evidence>
<accession>A0AA91DG20</accession>
<protein>
    <submittedName>
        <fullName evidence="2">Uncharacterized protein</fullName>
    </submittedName>
</protein>